<dbReference type="VEuPathDB" id="FungiDB:I303_04903"/>
<dbReference type="PANTHER" id="PTHR10598">
    <property type="entry name" value="SET1/ASH2 HISTONE METHYLTRANSFERASE COMPLEX SUBUNIT ASH2"/>
    <property type="match status" value="1"/>
</dbReference>
<dbReference type="InterPro" id="IPR003877">
    <property type="entry name" value="SPRY_dom"/>
</dbReference>
<comment type="similarity">
    <text evidence="3">Belongs to the cclA family.</text>
</comment>
<proteinExistence type="inferred from homology"/>
<feature type="compositionally biased region" description="Polar residues" evidence="4">
    <location>
        <begin position="373"/>
        <end position="382"/>
    </location>
</feature>
<evidence type="ECO:0000256" key="1">
    <source>
        <dbReference type="ARBA" id="ARBA00004123"/>
    </source>
</evidence>
<evidence type="ECO:0000256" key="3">
    <source>
        <dbReference type="ARBA" id="ARBA00038149"/>
    </source>
</evidence>
<comment type="subcellular location">
    <subcellularLocation>
        <location evidence="1">Nucleus</location>
    </subcellularLocation>
</comment>
<dbReference type="EMBL" id="KI894031">
    <property type="protein sequence ID" value="OBR85567.1"/>
    <property type="molecule type" value="Genomic_DNA"/>
</dbReference>
<evidence type="ECO:0000313" key="6">
    <source>
        <dbReference type="EMBL" id="OBR85567.1"/>
    </source>
</evidence>
<feature type="domain" description="B30.2/SPRY" evidence="5">
    <location>
        <begin position="116"/>
        <end position="316"/>
    </location>
</feature>
<feature type="region of interest" description="Disordered" evidence="4">
    <location>
        <begin position="529"/>
        <end position="683"/>
    </location>
</feature>
<sequence length="683" mass="74647">MPVKKRRLSPSASSASSTPAPASAPPFTTVDTSNLPSSLAGPTEGLAGPGPSTLSHALSRRERNDAAERREYAILGVKQPGSGDGEEYGEECFLWADIPIVKNFRYSPCAISPTPSPHPRYPFHRTIPYPPPLPPVHMSWLDRSSYIRISPSALSIYNDRGFRSARANVAVREGTWYFEVKIERGNGSVGSGKGHLTAGDAGNAHVRVGWGRREANIDGPVGSDAYSYGIRDVGGEKITISRPKPYASTSFHTGDVVGCLIQLPLRPASHTLRQTDPRRIKRTRRQFIYKNQSYFESAEYMPSKEMDSLVDREGKLLAERQAAEKKAAELALDPDINDQAGKINGNAGVSKKGGGKKGATTKNTKKKKEDSNPSEPTSTTRLLNTLEGSRIEFFINGQSTGPAFENIYDFTPLPPISLDGKKIKEDEIIHDDGTLGYYPMISCFGKGKATFNPGPDFAFPLNKPNGEQSKTSNSVSHNNTKVRPMCERWAEFRSEEQMHDEEDEIEGTEKLKEILEEEEKIKLKAALQGNSAKRKKAANAANKKKKVDITESIRGDSISRAGTMTPAPEDSTLGADDHFVKAERDRSVSVAPSVTHSISVPPTRGSSPISNKIYQDIAEQDIIVEDTPQSPVSSHGQRTKEEEHEASDGIADVVDEKAAYDVRNGDGNIQEDEGEDGAEKVNW</sequence>
<dbReference type="GO" id="GO:0048188">
    <property type="term" value="C:Set1C/COMPASS complex"/>
    <property type="evidence" value="ECO:0007669"/>
    <property type="project" value="InterPro"/>
</dbReference>
<organism evidence="6">
    <name type="scientific">Kwoniella dejecticola CBS 10117</name>
    <dbReference type="NCBI Taxonomy" id="1296121"/>
    <lineage>
        <taxon>Eukaryota</taxon>
        <taxon>Fungi</taxon>
        <taxon>Dikarya</taxon>
        <taxon>Basidiomycota</taxon>
        <taxon>Agaricomycotina</taxon>
        <taxon>Tremellomycetes</taxon>
        <taxon>Tremellales</taxon>
        <taxon>Cryptococcaceae</taxon>
        <taxon>Kwoniella</taxon>
    </lineage>
</organism>
<dbReference type="OrthoDB" id="10266026at2759"/>
<dbReference type="InterPro" id="IPR001870">
    <property type="entry name" value="B30.2/SPRY"/>
</dbReference>
<dbReference type="GO" id="GO:0000976">
    <property type="term" value="F:transcription cis-regulatory region binding"/>
    <property type="evidence" value="ECO:0007669"/>
    <property type="project" value="TreeGrafter"/>
</dbReference>
<dbReference type="SUPFAM" id="SSF49899">
    <property type="entry name" value="Concanavalin A-like lectins/glucanases"/>
    <property type="match status" value="1"/>
</dbReference>
<feature type="compositionally biased region" description="Basic and acidic residues" evidence="4">
    <location>
        <begin position="638"/>
        <end position="647"/>
    </location>
</feature>
<dbReference type="AlphaFoldDB" id="A0A1A6A679"/>
<dbReference type="InterPro" id="IPR043136">
    <property type="entry name" value="B30.2/SPRY_sf"/>
</dbReference>
<dbReference type="Gene3D" id="2.60.120.920">
    <property type="match status" value="1"/>
</dbReference>
<dbReference type="PANTHER" id="PTHR10598:SF0">
    <property type="entry name" value="SET1_ASH2 HISTONE METHYLTRANSFERASE COMPLEX SUBUNIT ASH2"/>
    <property type="match status" value="1"/>
</dbReference>
<dbReference type="InterPro" id="IPR013320">
    <property type="entry name" value="ConA-like_dom_sf"/>
</dbReference>
<protein>
    <recommendedName>
        <fullName evidence="5">B30.2/SPRY domain-containing protein</fullName>
    </recommendedName>
</protein>
<feature type="compositionally biased region" description="Polar residues" evidence="4">
    <location>
        <begin position="590"/>
        <end position="613"/>
    </location>
</feature>
<feature type="compositionally biased region" description="Low complexity" evidence="4">
    <location>
        <begin position="9"/>
        <end position="21"/>
    </location>
</feature>
<feature type="compositionally biased region" description="Basic and acidic residues" evidence="4">
    <location>
        <begin position="654"/>
        <end position="664"/>
    </location>
</feature>
<evidence type="ECO:0000256" key="2">
    <source>
        <dbReference type="ARBA" id="ARBA00023242"/>
    </source>
</evidence>
<keyword evidence="2" id="KW-0539">Nucleus</keyword>
<accession>A0A1A6A679</accession>
<reference evidence="6" key="1">
    <citation type="submission" date="2013-07" db="EMBL/GenBank/DDBJ databases">
        <title>The Genome Sequence of Cryptococcus dejecticola CBS10117.</title>
        <authorList>
            <consortium name="The Broad Institute Genome Sequencing Platform"/>
            <person name="Cuomo C."/>
            <person name="Litvintseva A."/>
            <person name="Chen Y."/>
            <person name="Heitman J."/>
            <person name="Sun S."/>
            <person name="Springer D."/>
            <person name="Dromer F."/>
            <person name="Young S.K."/>
            <person name="Zeng Q."/>
            <person name="Gargeya S."/>
            <person name="Fitzgerald M."/>
            <person name="Abouelleil A."/>
            <person name="Alvarado L."/>
            <person name="Berlin A.M."/>
            <person name="Chapman S.B."/>
            <person name="Dewar J."/>
            <person name="Goldberg J."/>
            <person name="Griggs A."/>
            <person name="Gujja S."/>
            <person name="Hansen M."/>
            <person name="Howarth C."/>
            <person name="Imamovic A."/>
            <person name="Larimer J."/>
            <person name="McCowan C."/>
            <person name="Murphy C."/>
            <person name="Pearson M."/>
            <person name="Priest M."/>
            <person name="Roberts A."/>
            <person name="Saif S."/>
            <person name="Shea T."/>
            <person name="Sykes S."/>
            <person name="Wortman J."/>
            <person name="Nusbaum C."/>
            <person name="Birren B."/>
        </authorList>
    </citation>
    <scope>NUCLEOTIDE SEQUENCE [LARGE SCALE GENOMIC DNA]</scope>
    <source>
        <strain evidence="6">CBS 10117</strain>
    </source>
</reference>
<feature type="compositionally biased region" description="Polar residues" evidence="4">
    <location>
        <begin position="627"/>
        <end position="636"/>
    </location>
</feature>
<feature type="region of interest" description="Disordered" evidence="4">
    <location>
        <begin position="1"/>
        <end position="65"/>
    </location>
</feature>
<feature type="compositionally biased region" description="Basic residues" evidence="4">
    <location>
        <begin position="532"/>
        <end position="546"/>
    </location>
</feature>
<dbReference type="SMART" id="SM00449">
    <property type="entry name" value="SPRY"/>
    <property type="match status" value="1"/>
</dbReference>
<dbReference type="InterPro" id="IPR037353">
    <property type="entry name" value="ASH2"/>
</dbReference>
<dbReference type="Pfam" id="PF00622">
    <property type="entry name" value="SPRY"/>
    <property type="match status" value="1"/>
</dbReference>
<dbReference type="CDD" id="cd12872">
    <property type="entry name" value="SPRY_Ash2"/>
    <property type="match status" value="1"/>
</dbReference>
<evidence type="ECO:0000259" key="5">
    <source>
        <dbReference type="PROSITE" id="PS50188"/>
    </source>
</evidence>
<feature type="compositionally biased region" description="Basic and acidic residues" evidence="4">
    <location>
        <begin position="575"/>
        <end position="587"/>
    </location>
</feature>
<dbReference type="PROSITE" id="PS50188">
    <property type="entry name" value="B302_SPRY"/>
    <property type="match status" value="1"/>
</dbReference>
<feature type="region of interest" description="Disordered" evidence="4">
    <location>
        <begin position="337"/>
        <end position="382"/>
    </location>
</feature>
<name>A0A1A6A679_9TREE</name>
<evidence type="ECO:0000256" key="4">
    <source>
        <dbReference type="SAM" id="MobiDB-lite"/>
    </source>
</evidence>
<gene>
    <name evidence="6" type="ORF">I303_04903</name>
</gene>
<dbReference type="STRING" id="1296121.A0A1A6A679"/>